<evidence type="ECO:0000313" key="2">
    <source>
        <dbReference type="EMBL" id="KAK1121471.1"/>
    </source>
</evidence>
<dbReference type="AlphaFoldDB" id="A0AA40FLU1"/>
<dbReference type="EMBL" id="JAHYIQ010000026">
    <property type="protein sequence ID" value="KAK1121471.1"/>
    <property type="molecule type" value="Genomic_DNA"/>
</dbReference>
<evidence type="ECO:0000313" key="3">
    <source>
        <dbReference type="Proteomes" id="UP001177670"/>
    </source>
</evidence>
<feature type="compositionally biased region" description="Basic and acidic residues" evidence="1">
    <location>
        <begin position="9"/>
        <end position="20"/>
    </location>
</feature>
<feature type="compositionally biased region" description="Basic residues" evidence="1">
    <location>
        <begin position="21"/>
        <end position="32"/>
    </location>
</feature>
<organism evidence="2 3">
    <name type="scientific">Melipona bicolor</name>
    <dbReference type="NCBI Taxonomy" id="60889"/>
    <lineage>
        <taxon>Eukaryota</taxon>
        <taxon>Metazoa</taxon>
        <taxon>Ecdysozoa</taxon>
        <taxon>Arthropoda</taxon>
        <taxon>Hexapoda</taxon>
        <taxon>Insecta</taxon>
        <taxon>Pterygota</taxon>
        <taxon>Neoptera</taxon>
        <taxon>Endopterygota</taxon>
        <taxon>Hymenoptera</taxon>
        <taxon>Apocrita</taxon>
        <taxon>Aculeata</taxon>
        <taxon>Apoidea</taxon>
        <taxon>Anthophila</taxon>
        <taxon>Apidae</taxon>
        <taxon>Melipona</taxon>
    </lineage>
</organism>
<evidence type="ECO:0000256" key="1">
    <source>
        <dbReference type="SAM" id="MobiDB-lite"/>
    </source>
</evidence>
<sequence>MSIYSRRNARQERSMGEKRLMQRKRRRKHSRLASRSVKPDFIDRIETPEFVDRSNLLRYSELNEEKRRGLVRYVWVLFVSKKSSFRDFTERVGFQYAEL</sequence>
<reference evidence="2" key="1">
    <citation type="submission" date="2021-10" db="EMBL/GenBank/DDBJ databases">
        <title>Melipona bicolor Genome sequencing and assembly.</title>
        <authorList>
            <person name="Araujo N.S."/>
            <person name="Arias M.C."/>
        </authorList>
    </citation>
    <scope>NUCLEOTIDE SEQUENCE</scope>
    <source>
        <strain evidence="2">USP_2M_L1-L4_2017</strain>
        <tissue evidence="2">Whole body</tissue>
    </source>
</reference>
<feature type="region of interest" description="Disordered" evidence="1">
    <location>
        <begin position="1"/>
        <end position="35"/>
    </location>
</feature>
<keyword evidence="3" id="KW-1185">Reference proteome</keyword>
<comment type="caution">
    <text evidence="2">The sequence shown here is derived from an EMBL/GenBank/DDBJ whole genome shotgun (WGS) entry which is preliminary data.</text>
</comment>
<gene>
    <name evidence="2" type="ORF">K0M31_010272</name>
</gene>
<proteinExistence type="predicted"/>
<protein>
    <submittedName>
        <fullName evidence="2">Uncharacterized protein</fullName>
    </submittedName>
</protein>
<accession>A0AA40FLU1</accession>
<name>A0AA40FLU1_9HYME</name>
<dbReference type="Proteomes" id="UP001177670">
    <property type="component" value="Unassembled WGS sequence"/>
</dbReference>